<organism evidence="1 2">
    <name type="scientific">Stylonychia lemnae</name>
    <name type="common">Ciliate</name>
    <dbReference type="NCBI Taxonomy" id="5949"/>
    <lineage>
        <taxon>Eukaryota</taxon>
        <taxon>Sar</taxon>
        <taxon>Alveolata</taxon>
        <taxon>Ciliophora</taxon>
        <taxon>Intramacronucleata</taxon>
        <taxon>Spirotrichea</taxon>
        <taxon>Stichotrichia</taxon>
        <taxon>Sporadotrichida</taxon>
        <taxon>Oxytrichidae</taxon>
        <taxon>Stylonychinae</taxon>
        <taxon>Stylonychia</taxon>
    </lineage>
</organism>
<sequence length="356" mass="40445">MSSPKIGCYGFHDLTSIPNLNSIGKMMDNFIIRMENIQIDATCDKSSEYVAYNFSINAQDIRFLQKFNSFGHSCNNVGGSPEIQFNMGDSAIHNETLCFIGLPCYVNFGNFSMPQCSDANSFKIEIRDSVQDLDQFTGNFQHSFKNITFTYSLRDNIKGDSRKIFIGDHYLTVIGSLQFPNKFIYTTSQVIVKITVAYCFNHLHFTNSPILVDMKYKLGEGPITQSFRPHSFEPNSCRYQYVLQSRDDQIIPKCISLNQVKQTISLNCSENGFLGKFYQLRVKAQFSDQNQSLAANPVMDFNVQIISDSFKEVQASTIMQYSPFTDQIMIEGQVLTLNLPEIIVMDSNIRIQVNLG</sequence>
<proteinExistence type="predicted"/>
<dbReference type="EMBL" id="CCKQ01004769">
    <property type="protein sequence ID" value="CDW75926.1"/>
    <property type="molecule type" value="Genomic_DNA"/>
</dbReference>
<name>A0A078A126_STYLE</name>
<evidence type="ECO:0000313" key="1">
    <source>
        <dbReference type="EMBL" id="CDW75926.1"/>
    </source>
</evidence>
<reference evidence="1 2" key="1">
    <citation type="submission" date="2014-06" db="EMBL/GenBank/DDBJ databases">
        <authorList>
            <person name="Swart Estienne"/>
        </authorList>
    </citation>
    <scope>NUCLEOTIDE SEQUENCE [LARGE SCALE GENOMIC DNA]</scope>
    <source>
        <strain evidence="1 2">130c</strain>
    </source>
</reference>
<gene>
    <name evidence="1" type="primary">Contig5986.g6415</name>
    <name evidence="1" type="ORF">STYLEM_4922</name>
</gene>
<keyword evidence="2" id="KW-1185">Reference proteome</keyword>
<dbReference type="Proteomes" id="UP000039865">
    <property type="component" value="Unassembled WGS sequence"/>
</dbReference>
<evidence type="ECO:0000313" key="2">
    <source>
        <dbReference type="Proteomes" id="UP000039865"/>
    </source>
</evidence>
<accession>A0A078A126</accession>
<dbReference type="AlphaFoldDB" id="A0A078A126"/>
<dbReference type="InParanoid" id="A0A078A126"/>
<protein>
    <submittedName>
        <fullName evidence="1">Uncharacterized protein</fullName>
    </submittedName>
</protein>